<dbReference type="AlphaFoldDB" id="A0AAD5XYN7"/>
<evidence type="ECO:0000256" key="5">
    <source>
        <dbReference type="ARBA" id="ARBA00023273"/>
    </source>
</evidence>
<feature type="coiled-coil region" evidence="6">
    <location>
        <begin position="273"/>
        <end position="353"/>
    </location>
</feature>
<protein>
    <recommendedName>
        <fullName evidence="10">Dynein regulatory complex protein 9</fullName>
    </recommendedName>
</protein>
<keyword evidence="6" id="KW-0175">Coiled coil</keyword>
<evidence type="ECO:0000256" key="7">
    <source>
        <dbReference type="SAM" id="MobiDB-lite"/>
    </source>
</evidence>
<evidence type="ECO:0000256" key="6">
    <source>
        <dbReference type="SAM" id="Coils"/>
    </source>
</evidence>
<keyword evidence="3" id="KW-0963">Cytoplasm</keyword>
<evidence type="ECO:0000256" key="3">
    <source>
        <dbReference type="ARBA" id="ARBA00022490"/>
    </source>
</evidence>
<dbReference type="GO" id="GO:0031514">
    <property type="term" value="C:motile cilium"/>
    <property type="evidence" value="ECO:0007669"/>
    <property type="project" value="TreeGrafter"/>
</dbReference>
<dbReference type="Proteomes" id="UP001211065">
    <property type="component" value="Unassembled WGS sequence"/>
</dbReference>
<gene>
    <name evidence="8" type="ORF">HK099_007130</name>
</gene>
<feature type="region of interest" description="Disordered" evidence="7">
    <location>
        <begin position="389"/>
        <end position="412"/>
    </location>
</feature>
<keyword evidence="4" id="KW-0206">Cytoskeleton</keyword>
<evidence type="ECO:0000313" key="9">
    <source>
        <dbReference type="Proteomes" id="UP001211065"/>
    </source>
</evidence>
<feature type="coiled-coil region" evidence="6">
    <location>
        <begin position="183"/>
        <end position="217"/>
    </location>
</feature>
<dbReference type="PANTHER" id="PTHR14871:SF1">
    <property type="entry name" value="DYNEIN REGULATORY COMPLEX PROTEIN 9"/>
    <property type="match status" value="1"/>
</dbReference>
<dbReference type="InterPro" id="IPR042618">
    <property type="entry name" value="IQCG"/>
</dbReference>
<evidence type="ECO:0008006" key="10">
    <source>
        <dbReference type="Google" id="ProtNLM"/>
    </source>
</evidence>
<proteinExistence type="predicted"/>
<name>A0AAD5XYN7_9FUNG</name>
<evidence type="ECO:0000256" key="1">
    <source>
        <dbReference type="ARBA" id="ARBA00004245"/>
    </source>
</evidence>
<keyword evidence="5" id="KW-0966">Cell projection</keyword>
<organism evidence="8 9">
    <name type="scientific">Clydaea vesicula</name>
    <dbReference type="NCBI Taxonomy" id="447962"/>
    <lineage>
        <taxon>Eukaryota</taxon>
        <taxon>Fungi</taxon>
        <taxon>Fungi incertae sedis</taxon>
        <taxon>Chytridiomycota</taxon>
        <taxon>Chytridiomycota incertae sedis</taxon>
        <taxon>Chytridiomycetes</taxon>
        <taxon>Lobulomycetales</taxon>
        <taxon>Lobulomycetaceae</taxon>
        <taxon>Clydaea</taxon>
    </lineage>
</organism>
<dbReference type="GO" id="GO:0005856">
    <property type="term" value="C:cytoskeleton"/>
    <property type="evidence" value="ECO:0007669"/>
    <property type="project" value="UniProtKB-SubCell"/>
</dbReference>
<dbReference type="PANTHER" id="PTHR14871">
    <property type="entry name" value="DYNEIN REGULATORY COMPLEX PROTEIN 9"/>
    <property type="match status" value="1"/>
</dbReference>
<comment type="subcellular location">
    <subcellularLocation>
        <location evidence="2">Cell projection</location>
    </subcellularLocation>
    <subcellularLocation>
        <location evidence="1">Cytoplasm</location>
        <location evidence="1">Cytoskeleton</location>
    </subcellularLocation>
</comment>
<keyword evidence="9" id="KW-1185">Reference proteome</keyword>
<reference evidence="8" key="1">
    <citation type="submission" date="2020-05" db="EMBL/GenBank/DDBJ databases">
        <title>Phylogenomic resolution of chytrid fungi.</title>
        <authorList>
            <person name="Stajich J.E."/>
            <person name="Amses K."/>
            <person name="Simmons R."/>
            <person name="Seto K."/>
            <person name="Myers J."/>
            <person name="Bonds A."/>
            <person name="Quandt C.A."/>
            <person name="Barry K."/>
            <person name="Liu P."/>
            <person name="Grigoriev I."/>
            <person name="Longcore J.E."/>
            <person name="James T.Y."/>
        </authorList>
    </citation>
    <scope>NUCLEOTIDE SEQUENCE</scope>
    <source>
        <strain evidence="8">JEL0476</strain>
    </source>
</reference>
<evidence type="ECO:0000256" key="2">
    <source>
        <dbReference type="ARBA" id="ARBA00004316"/>
    </source>
</evidence>
<accession>A0AAD5XYN7</accession>
<comment type="caution">
    <text evidence="8">The sequence shown here is derived from an EMBL/GenBank/DDBJ whole genome shotgun (WGS) entry which is preliminary data.</text>
</comment>
<dbReference type="GO" id="GO:0044782">
    <property type="term" value="P:cilium organization"/>
    <property type="evidence" value="ECO:0007669"/>
    <property type="project" value="TreeGrafter"/>
</dbReference>
<sequence length="412" mass="48507">MGIQTISHKQEKRLSTSLVKEQIMHMSLLLPSHKCPQYISILEDSIEQLGVLGDIEADVLKTDNRPLQGDEIARILKDQRQLETRYQDLVFDQDKLKQLPNKTKFKESKLQITDITHELSRSTQVLAKNLKSHPSVSQNLIKIQNERASLLALISKSLRELKESKFDSLSTTVEEEYRKKNTLQNTINRELEASELLKELQKELAQEKKLLEDEALERNNVIQQLKDTIQEINALTTSEQRYIKKETKAHEISVRQKCLLKEVELEKKKLIYIKKLEMEEKSHEKVVDFLTRQRNELEKQIANWMTKYDEDTEVKTNDIEIMKQKKKDTEDKLENLLTIYAELERVVEDDKMEKQKRYEEIRNLKIQVMSVIKIQRWFKRNRAKKLEQQALLKKAKKSGSDGKGKKTKKTKK</sequence>
<evidence type="ECO:0000313" key="8">
    <source>
        <dbReference type="EMBL" id="KAJ3213877.1"/>
    </source>
</evidence>
<dbReference type="EMBL" id="JADGJW010000668">
    <property type="protein sequence ID" value="KAJ3213877.1"/>
    <property type="molecule type" value="Genomic_DNA"/>
</dbReference>
<dbReference type="GO" id="GO:0005737">
    <property type="term" value="C:cytoplasm"/>
    <property type="evidence" value="ECO:0007669"/>
    <property type="project" value="TreeGrafter"/>
</dbReference>
<evidence type="ECO:0000256" key="4">
    <source>
        <dbReference type="ARBA" id="ARBA00023212"/>
    </source>
</evidence>